<sequence length="92" mass="10251">MSHDYEPAVVVHSADCDDAPSTTLVYPARAVADAYPTGRPHRCFHRRTDRAVVEHIEYEAHMYVPSTIRPDDATRPLCRVCRGTHGCSPDCA</sequence>
<dbReference type="RefSeq" id="WP_196417588.1">
    <property type="nucleotide sequence ID" value="NZ_JADQTO010000017.1"/>
</dbReference>
<organism evidence="1 2">
    <name type="scientific">Actinoplanes aureus</name>
    <dbReference type="NCBI Taxonomy" id="2792083"/>
    <lineage>
        <taxon>Bacteria</taxon>
        <taxon>Bacillati</taxon>
        <taxon>Actinomycetota</taxon>
        <taxon>Actinomycetes</taxon>
        <taxon>Micromonosporales</taxon>
        <taxon>Micromonosporaceae</taxon>
        <taxon>Actinoplanes</taxon>
    </lineage>
</organism>
<dbReference type="EMBL" id="JADQTO010000017">
    <property type="protein sequence ID" value="MBG0565803.1"/>
    <property type="molecule type" value="Genomic_DNA"/>
</dbReference>
<gene>
    <name evidence="1" type="ORF">I4J89_30570</name>
</gene>
<evidence type="ECO:0000313" key="2">
    <source>
        <dbReference type="Proteomes" id="UP000598146"/>
    </source>
</evidence>
<dbReference type="AlphaFoldDB" id="A0A931CGQ4"/>
<accession>A0A931CGQ4</accession>
<reference evidence="1" key="1">
    <citation type="submission" date="2020-11" db="EMBL/GenBank/DDBJ databases">
        <title>Isolation and identification of active actinomycetes.</title>
        <authorList>
            <person name="Sun X."/>
        </authorList>
    </citation>
    <scope>NUCLEOTIDE SEQUENCE</scope>
    <source>
        <strain evidence="1">NEAU-A11</strain>
    </source>
</reference>
<protein>
    <submittedName>
        <fullName evidence="1">Uncharacterized protein</fullName>
    </submittedName>
</protein>
<proteinExistence type="predicted"/>
<dbReference type="Proteomes" id="UP000598146">
    <property type="component" value="Unassembled WGS sequence"/>
</dbReference>
<evidence type="ECO:0000313" key="1">
    <source>
        <dbReference type="EMBL" id="MBG0565803.1"/>
    </source>
</evidence>
<name>A0A931CGQ4_9ACTN</name>
<comment type="caution">
    <text evidence="1">The sequence shown here is derived from an EMBL/GenBank/DDBJ whole genome shotgun (WGS) entry which is preliminary data.</text>
</comment>
<keyword evidence="2" id="KW-1185">Reference proteome</keyword>